<reference evidence="7" key="2">
    <citation type="journal article" date="2013" name="Nat. Commun.">
        <title>Genome of the Chinese tree shrew.</title>
        <authorList>
            <person name="Fan Y."/>
            <person name="Huang Z.Y."/>
            <person name="Cao C.C."/>
            <person name="Chen C.S."/>
            <person name="Chen Y.X."/>
            <person name="Fan D.D."/>
            <person name="He J."/>
            <person name="Hou H.L."/>
            <person name="Hu L."/>
            <person name="Hu X.T."/>
            <person name="Jiang X.T."/>
            <person name="Lai R."/>
            <person name="Lang Y.S."/>
            <person name="Liang B."/>
            <person name="Liao S.G."/>
            <person name="Mu D."/>
            <person name="Ma Y.Y."/>
            <person name="Niu Y.Y."/>
            <person name="Sun X.Q."/>
            <person name="Xia J.Q."/>
            <person name="Xiao J."/>
            <person name="Xiong Z.Q."/>
            <person name="Xu L."/>
            <person name="Yang L."/>
            <person name="Zhang Y."/>
            <person name="Zhao W."/>
            <person name="Zhao X.D."/>
            <person name="Zheng Y.T."/>
            <person name="Zhou J.M."/>
            <person name="Zhu Y.B."/>
            <person name="Zhang G.J."/>
            <person name="Wang J."/>
            <person name="Yao Y.G."/>
        </authorList>
    </citation>
    <scope>NUCLEOTIDE SEQUENCE [LARGE SCALE GENOMIC DNA]</scope>
</reference>
<organism evidence="6 7">
    <name type="scientific">Tupaia chinensis</name>
    <name type="common">Chinese tree shrew</name>
    <name type="synonym">Tupaia belangeri chinensis</name>
    <dbReference type="NCBI Taxonomy" id="246437"/>
    <lineage>
        <taxon>Eukaryota</taxon>
        <taxon>Metazoa</taxon>
        <taxon>Chordata</taxon>
        <taxon>Craniata</taxon>
        <taxon>Vertebrata</taxon>
        <taxon>Euteleostomi</taxon>
        <taxon>Mammalia</taxon>
        <taxon>Eutheria</taxon>
        <taxon>Euarchontoglires</taxon>
        <taxon>Scandentia</taxon>
        <taxon>Tupaiidae</taxon>
        <taxon>Tupaia</taxon>
    </lineage>
</organism>
<evidence type="ECO:0000256" key="1">
    <source>
        <dbReference type="ARBA" id="ARBA00010537"/>
    </source>
</evidence>
<dbReference type="Gene3D" id="1.10.10.250">
    <property type="entry name" value="Ribosomal protein L11, C-terminal domain"/>
    <property type="match status" value="1"/>
</dbReference>
<comment type="similarity">
    <text evidence="1 4">Belongs to the universal ribosomal protein uL11 family.</text>
</comment>
<keyword evidence="3 4" id="KW-0687">Ribonucleoprotein</keyword>
<dbReference type="InterPro" id="IPR020784">
    <property type="entry name" value="Ribosomal_uL11_N"/>
</dbReference>
<keyword evidence="7" id="KW-1185">Reference proteome</keyword>
<dbReference type="EMBL" id="KB320606">
    <property type="protein sequence ID" value="ELW67595.1"/>
    <property type="molecule type" value="Genomic_DNA"/>
</dbReference>
<dbReference type="STRING" id="246437.L9KXE7"/>
<evidence type="ECO:0000259" key="5">
    <source>
        <dbReference type="PROSITE" id="PS50097"/>
    </source>
</evidence>
<dbReference type="GO" id="GO:0022625">
    <property type="term" value="C:cytosolic large ribosomal subunit"/>
    <property type="evidence" value="ECO:0007669"/>
    <property type="project" value="TreeGrafter"/>
</dbReference>
<dbReference type="PANTHER" id="PTHR11661:SF2">
    <property type="entry name" value="LARGE RIBOSOMAL SUBUNIT PROTEIN UL11"/>
    <property type="match status" value="1"/>
</dbReference>
<dbReference type="Proteomes" id="UP000011518">
    <property type="component" value="Unassembled WGS sequence"/>
</dbReference>
<evidence type="ECO:0000256" key="3">
    <source>
        <dbReference type="ARBA" id="ARBA00023274"/>
    </source>
</evidence>
<dbReference type="SUPFAM" id="SSF54695">
    <property type="entry name" value="POZ domain"/>
    <property type="match status" value="1"/>
</dbReference>
<protein>
    <submittedName>
        <fullName evidence="6">Kelch-like protein 7</fullName>
    </submittedName>
</protein>
<dbReference type="GO" id="GO:0031463">
    <property type="term" value="C:Cul3-RING ubiquitin ligase complex"/>
    <property type="evidence" value="ECO:0007669"/>
    <property type="project" value="InterPro"/>
</dbReference>
<proteinExistence type="inferred from homology"/>
<dbReference type="Gene3D" id="3.30.1550.10">
    <property type="entry name" value="Ribosomal protein L11/L12, N-terminal domain"/>
    <property type="match status" value="1"/>
</dbReference>
<evidence type="ECO:0000256" key="4">
    <source>
        <dbReference type="RuleBase" id="RU003978"/>
    </source>
</evidence>
<dbReference type="HAMAP" id="MF_00736">
    <property type="entry name" value="Ribosomal_uL11"/>
    <property type="match status" value="1"/>
</dbReference>
<feature type="domain" description="BTB" evidence="5">
    <location>
        <begin position="44"/>
        <end position="111"/>
    </location>
</feature>
<dbReference type="Pfam" id="PF00298">
    <property type="entry name" value="Ribosomal_L11"/>
    <property type="match status" value="1"/>
</dbReference>
<evidence type="ECO:0000313" key="6">
    <source>
        <dbReference type="EMBL" id="ELW67595.1"/>
    </source>
</evidence>
<dbReference type="PANTHER" id="PTHR11661">
    <property type="entry name" value="60S RIBOSOMAL PROTEIN L12"/>
    <property type="match status" value="1"/>
</dbReference>
<dbReference type="CDD" id="cd18237">
    <property type="entry name" value="BTB_POZ_KLHL7"/>
    <property type="match status" value="1"/>
</dbReference>
<dbReference type="Pfam" id="PF03946">
    <property type="entry name" value="Ribosomal_L11_N"/>
    <property type="match status" value="1"/>
</dbReference>
<dbReference type="PROSITE" id="PS50097">
    <property type="entry name" value="BTB"/>
    <property type="match status" value="1"/>
</dbReference>
<accession>L9KXE7</accession>
<dbReference type="FunFam" id="3.30.1550.10:FF:000002">
    <property type="entry name" value="60S ribosomal protein L12"/>
    <property type="match status" value="1"/>
</dbReference>
<dbReference type="InterPro" id="IPR020783">
    <property type="entry name" value="Ribosomal_uL11_C"/>
</dbReference>
<dbReference type="GO" id="GO:0016567">
    <property type="term" value="P:protein ubiquitination"/>
    <property type="evidence" value="ECO:0007669"/>
    <property type="project" value="InterPro"/>
</dbReference>
<dbReference type="InterPro" id="IPR036769">
    <property type="entry name" value="Ribosomal_uL11_C_sf"/>
</dbReference>
<evidence type="ECO:0000313" key="7">
    <source>
        <dbReference type="Proteomes" id="UP000011518"/>
    </source>
</evidence>
<dbReference type="InterPro" id="IPR030599">
    <property type="entry name" value="BTB/POZ_KLHL7"/>
</dbReference>
<dbReference type="GO" id="GO:0006412">
    <property type="term" value="P:translation"/>
    <property type="evidence" value="ECO:0007669"/>
    <property type="project" value="InterPro"/>
</dbReference>
<name>L9KXE7_TUPCH</name>
<evidence type="ECO:0000256" key="2">
    <source>
        <dbReference type="ARBA" id="ARBA00022980"/>
    </source>
</evidence>
<dbReference type="FunFam" id="3.30.710.10:FF:000001">
    <property type="entry name" value="Kelch-like family member 20"/>
    <property type="match status" value="1"/>
</dbReference>
<dbReference type="GO" id="GO:0003735">
    <property type="term" value="F:structural constituent of ribosome"/>
    <property type="evidence" value="ECO:0007669"/>
    <property type="project" value="InterPro"/>
</dbReference>
<dbReference type="GO" id="GO:0070180">
    <property type="term" value="F:large ribosomal subunit rRNA binding"/>
    <property type="evidence" value="ECO:0007669"/>
    <property type="project" value="TreeGrafter"/>
</dbReference>
<dbReference type="SMART" id="SM00649">
    <property type="entry name" value="RL11"/>
    <property type="match status" value="1"/>
</dbReference>
<dbReference type="Gene3D" id="3.30.710.10">
    <property type="entry name" value="Potassium Channel Kv1.1, Chain A"/>
    <property type="match status" value="1"/>
</dbReference>
<keyword evidence="2 4" id="KW-0689">Ribosomal protein</keyword>
<gene>
    <name evidence="6" type="ORF">TREES_T100000327</name>
</gene>
<dbReference type="InterPro" id="IPR011333">
    <property type="entry name" value="SKP1/BTB/POZ_sf"/>
</dbReference>
<dbReference type="InterPro" id="IPR036796">
    <property type="entry name" value="Ribosomal_uL11_N_sf"/>
</dbReference>
<sequence>MAASGVEKSSKKKTEKKLAAREEAKLLAGFMGVMNNMRKQKTLCDVILMVQERKIPAHRVVLAAASHFFNLMFTTNMLESKSFEVELKDAEPDIIEQLVEFAYTARISVNSNNVQSLLDAANQYQIEPVKKMCVDFLKEQVDASNCLAASTMPPKFDPKEIKVVYMRCTGGEVGAMSALAPKIGPLGLSPKNVGDDIAKATSDWKGLRITVKLTIQNRQAQIKVVPSALIIKALKEPPRDRKKQKNIKHSGNITFDEIVSIAQQMKHRSLTRELSGTIKEILGTAQSVAAMSMAATLMTSSMTSAVAQWNPVS</sequence>
<dbReference type="SUPFAM" id="SSF54747">
    <property type="entry name" value="Ribosomal L11/L12e N-terminal domain"/>
    <property type="match status" value="1"/>
</dbReference>
<dbReference type="InterPro" id="IPR000210">
    <property type="entry name" value="BTB/POZ_dom"/>
</dbReference>
<dbReference type="AlphaFoldDB" id="L9KXE7"/>
<dbReference type="SMART" id="SM00225">
    <property type="entry name" value="BTB"/>
    <property type="match status" value="1"/>
</dbReference>
<dbReference type="Pfam" id="PF00651">
    <property type="entry name" value="BTB"/>
    <property type="match status" value="1"/>
</dbReference>
<reference evidence="7" key="1">
    <citation type="submission" date="2012-07" db="EMBL/GenBank/DDBJ databases">
        <title>Genome of the Chinese tree shrew, a rising model animal genetically related to primates.</title>
        <authorList>
            <person name="Zhang G."/>
            <person name="Fan Y."/>
            <person name="Yao Y."/>
            <person name="Huang Z."/>
        </authorList>
    </citation>
    <scope>NUCLEOTIDE SEQUENCE [LARGE SCALE GENOMIC DNA]</scope>
</reference>
<dbReference type="SUPFAM" id="SSF46906">
    <property type="entry name" value="Ribosomal protein L11, C-terminal domain"/>
    <property type="match status" value="1"/>
</dbReference>
<dbReference type="InterPro" id="IPR000911">
    <property type="entry name" value="Ribosomal_uL11"/>
</dbReference>
<dbReference type="InParanoid" id="L9KXE7"/>